<evidence type="ECO:0000256" key="4">
    <source>
        <dbReference type="ARBA" id="ARBA00022677"/>
    </source>
</evidence>
<accession>A0A2I2ZQK7</accession>
<feature type="domain" description="VPS13-like middle region" evidence="7">
    <location>
        <begin position="1473"/>
        <end position="2272"/>
    </location>
</feature>
<dbReference type="Pfam" id="PF25036">
    <property type="entry name" value="VPS13_VAB"/>
    <property type="match status" value="1"/>
</dbReference>
<evidence type="ECO:0000259" key="6">
    <source>
        <dbReference type="Pfam" id="PF12624"/>
    </source>
</evidence>
<dbReference type="GeneTree" id="ENSGT00950000183083"/>
<dbReference type="Pfam" id="PF25033">
    <property type="entry name" value="VPS13_M"/>
    <property type="match status" value="1"/>
</dbReference>
<dbReference type="Ensembl" id="ENSGGOT00000057863.1">
    <property type="protein sequence ID" value="ENSGGOP00000049320.1"/>
    <property type="gene ID" value="ENSGGOG00000016853.3"/>
</dbReference>
<evidence type="ECO:0000256" key="1">
    <source>
        <dbReference type="ARBA" id="ARBA00004502"/>
    </source>
</evidence>
<name>A0A2I2ZQK7_GORGO</name>
<dbReference type="GO" id="GO:0006869">
    <property type="term" value="P:lipid transport"/>
    <property type="evidence" value="ECO:0007669"/>
    <property type="project" value="UniProtKB-KW"/>
</dbReference>
<evidence type="ECO:0000259" key="9">
    <source>
        <dbReference type="Pfam" id="PF25037"/>
    </source>
</evidence>
<feature type="domain" description="Vacuolar protein sorting-associated protein 13 VPS13 adaptor binding" evidence="8">
    <location>
        <begin position="2347"/>
        <end position="2881"/>
    </location>
</feature>
<protein>
    <submittedName>
        <fullName evidence="10">Vacuolar protein sorting 13 homolog C</fullName>
    </submittedName>
</protein>
<organism evidence="10 11">
    <name type="scientific">Gorilla gorilla gorilla</name>
    <name type="common">Western lowland gorilla</name>
    <dbReference type="NCBI Taxonomy" id="9595"/>
    <lineage>
        <taxon>Eukaryota</taxon>
        <taxon>Metazoa</taxon>
        <taxon>Chordata</taxon>
        <taxon>Craniata</taxon>
        <taxon>Vertebrata</taxon>
        <taxon>Euteleostomi</taxon>
        <taxon>Mammalia</taxon>
        <taxon>Eutheria</taxon>
        <taxon>Euarchontoglires</taxon>
        <taxon>Primates</taxon>
        <taxon>Haplorrhini</taxon>
        <taxon>Catarrhini</taxon>
        <taxon>Hominidae</taxon>
        <taxon>Gorilla</taxon>
    </lineage>
</organism>
<dbReference type="EMBL" id="CABD030096605">
    <property type="status" value="NOT_ANNOTATED_CDS"/>
    <property type="molecule type" value="Genomic_DNA"/>
</dbReference>
<reference evidence="11" key="1">
    <citation type="submission" date="2011-05" db="EMBL/GenBank/DDBJ databases">
        <title>Insights into the evolution of the great apes provided by the gorilla genome.</title>
        <authorList>
            <person name="Scally A."/>
        </authorList>
    </citation>
    <scope>NUCLEOTIDE SEQUENCE [LARGE SCALE GENOMIC DNA]</scope>
</reference>
<dbReference type="EMBL" id="CABD030096603">
    <property type="status" value="NOT_ANNOTATED_CDS"/>
    <property type="molecule type" value="Genomic_DNA"/>
</dbReference>
<reference evidence="10" key="3">
    <citation type="submission" date="2025-08" db="UniProtKB">
        <authorList>
            <consortium name="Ensembl"/>
        </authorList>
    </citation>
    <scope>IDENTIFICATION</scope>
</reference>
<dbReference type="EMBL" id="CABD030096604">
    <property type="status" value="NOT_ANNOTATED_CDS"/>
    <property type="molecule type" value="Genomic_DNA"/>
</dbReference>
<keyword evidence="3" id="KW-0813">Transport</keyword>
<proteinExistence type="inferred from homology"/>
<evidence type="ECO:0000256" key="3">
    <source>
        <dbReference type="ARBA" id="ARBA00022448"/>
    </source>
</evidence>
<dbReference type="Pfam" id="PF25037">
    <property type="entry name" value="VPS13_C"/>
    <property type="match status" value="1"/>
</dbReference>
<dbReference type="InterPro" id="IPR026847">
    <property type="entry name" value="VPS13"/>
</dbReference>
<evidence type="ECO:0000259" key="7">
    <source>
        <dbReference type="Pfam" id="PF25033"/>
    </source>
</evidence>
<keyword evidence="11" id="KW-1185">Reference proteome</keyword>
<evidence type="ECO:0000259" key="8">
    <source>
        <dbReference type="Pfam" id="PF25036"/>
    </source>
</evidence>
<dbReference type="EMBL" id="CABD030096602">
    <property type="status" value="NOT_ANNOTATED_CDS"/>
    <property type="molecule type" value="Genomic_DNA"/>
</dbReference>
<evidence type="ECO:0000313" key="11">
    <source>
        <dbReference type="Proteomes" id="UP000001519"/>
    </source>
</evidence>
<evidence type="ECO:0000256" key="5">
    <source>
        <dbReference type="ARBA" id="ARBA00023055"/>
    </source>
</evidence>
<evidence type="ECO:0000256" key="2">
    <source>
        <dbReference type="ARBA" id="ARBA00006545"/>
    </source>
</evidence>
<dbReference type="Pfam" id="PF12624">
    <property type="entry name" value="VPS13_N"/>
    <property type="match status" value="1"/>
</dbReference>
<dbReference type="PANTHER" id="PTHR16166">
    <property type="entry name" value="VACUOLAR PROTEIN SORTING-ASSOCIATED PROTEIN VPS13"/>
    <property type="match status" value="1"/>
</dbReference>
<dbReference type="EMBL" id="CABD030096607">
    <property type="status" value="NOT_ANNOTATED_CDS"/>
    <property type="molecule type" value="Genomic_DNA"/>
</dbReference>
<dbReference type="InterPro" id="IPR026854">
    <property type="entry name" value="VPS13_N"/>
</dbReference>
<reference evidence="10" key="4">
    <citation type="submission" date="2025-09" db="UniProtKB">
        <authorList>
            <consortium name="Ensembl"/>
        </authorList>
    </citation>
    <scope>IDENTIFICATION</scope>
</reference>
<dbReference type="GO" id="GO:0005811">
    <property type="term" value="C:lipid droplet"/>
    <property type="evidence" value="ECO:0007669"/>
    <property type="project" value="UniProtKB-SubCell"/>
</dbReference>
<comment type="similarity">
    <text evidence="2">Belongs to the VPS13 family.</text>
</comment>
<dbReference type="EMBL" id="CABD030096606">
    <property type="status" value="NOT_ANNOTATED_CDS"/>
    <property type="molecule type" value="Genomic_DNA"/>
</dbReference>
<dbReference type="EMBL" id="CABD030096601">
    <property type="status" value="NOT_ANNOTATED_CDS"/>
    <property type="molecule type" value="Genomic_DNA"/>
</dbReference>
<feature type="domain" description="Intermembrane lipid transfer protein VPS13-like C-terminal" evidence="9">
    <location>
        <begin position="3459"/>
        <end position="3566"/>
    </location>
</feature>
<comment type="subcellular location">
    <subcellularLocation>
        <location evidence="1">Lipid droplet</location>
    </subcellularLocation>
</comment>
<evidence type="ECO:0000313" key="10">
    <source>
        <dbReference type="Ensembl" id="ENSGGOP00000049320.1"/>
    </source>
</evidence>
<feature type="domain" description="Chorein N-terminal" evidence="6">
    <location>
        <begin position="323"/>
        <end position="1456"/>
    </location>
</feature>
<reference evidence="10 11" key="2">
    <citation type="journal article" date="2012" name="Nature">
        <title>Insights into hominid evolution from the gorilla genome sequence.</title>
        <authorList>
            <person name="Scally A."/>
            <person name="Dutheil J.Y."/>
            <person name="Hillier L.W."/>
            <person name="Jordan G.E."/>
            <person name="Goodhead I."/>
            <person name="Herrero J."/>
            <person name="Hobolth A."/>
            <person name="Lappalainen T."/>
            <person name="Mailund T."/>
            <person name="Marques-Bonet T."/>
            <person name="McCarthy S."/>
            <person name="Montgomery S.H."/>
            <person name="Schwalie P.C."/>
            <person name="Tang Y.A."/>
            <person name="Ward M.C."/>
            <person name="Xue Y."/>
            <person name="Yngvadottir B."/>
            <person name="Alkan C."/>
            <person name="Andersen L.N."/>
            <person name="Ayub Q."/>
            <person name="Ball E.V."/>
            <person name="Beal K."/>
            <person name="Bradley B.J."/>
            <person name="Chen Y."/>
            <person name="Clee C.M."/>
            <person name="Fitzgerald S."/>
            <person name="Graves T.A."/>
            <person name="Gu Y."/>
            <person name="Heath P."/>
            <person name="Heger A."/>
            <person name="Karakoc E."/>
            <person name="Kolb-Kokocinski A."/>
            <person name="Laird G.K."/>
            <person name="Lunter G."/>
            <person name="Meader S."/>
            <person name="Mort M."/>
            <person name="Mullikin J.C."/>
            <person name="Munch K."/>
            <person name="O'Connor T.D."/>
            <person name="Phillips A.D."/>
            <person name="Prado-Martinez J."/>
            <person name="Rogers A.S."/>
            <person name="Sajjadian S."/>
            <person name="Schmidt D."/>
            <person name="Shaw K."/>
            <person name="Simpson J.T."/>
            <person name="Stenson P.D."/>
            <person name="Turner D.J."/>
            <person name="Vigilant L."/>
            <person name="Vilella A.J."/>
            <person name="Whitener W."/>
            <person name="Zhu B."/>
            <person name="Cooper D.N."/>
            <person name="de Jong P."/>
            <person name="Dermitzakis E.T."/>
            <person name="Eichler E.E."/>
            <person name="Flicek P."/>
            <person name="Goldman N."/>
            <person name="Mundy N.I."/>
            <person name="Ning Z."/>
            <person name="Odom D.T."/>
            <person name="Ponting C.P."/>
            <person name="Quail M.A."/>
            <person name="Ryder O.A."/>
            <person name="Searle S.M."/>
            <person name="Warren W.C."/>
            <person name="Wilson R.K."/>
            <person name="Schierup M.H."/>
            <person name="Rogers J."/>
            <person name="Tyler-Smith C."/>
            <person name="Durbin R."/>
        </authorList>
    </citation>
    <scope>NUCLEOTIDE SEQUENCE [LARGE SCALE GENOMIC DNA]</scope>
</reference>
<dbReference type="Proteomes" id="UP000001519">
    <property type="component" value="Chromosome 15"/>
</dbReference>
<sequence>MVLESVVADLLNRFLGDYVENLNKSQLKLGIWGGKREGASELDVPFKVKAGQIDKLTLKIPWKNLYGEAVVATLEGLYLLVVPGASIKYDAEKEEKSLQDVKQKELSRIEEALQKAAEKDKPKEAKKDTFVEKLATQVIKNVQVKITDIHIKYEDDVTDPKRPLSFGVTLGELSLLTANEHWTPCILNEADKIIYKLIRLDSLSAYWNVNCSMSYQRSREQILDQLKNEILTSGNIPPNYQYIFQPISASAKLYMNPYAESELKTPKLDCNIEIQNIAIELTKPQYLSMIDLLESVDYMVRNAPYRKYKPYLPLHTNGRRWKKSADTGEKRGGWFSGFWGKKESKKKDEESLIPETIDDLMTPEEKDKLFTAIGYSESTHNLTLPKQYVAHIMTLKLVSTSVTIRESKNIPEILKIQIIGLGTQVSQRPGAQALKVEAKLEHWYITGLRQQDIVPSLVASIGDTTSSLLKIKFETNPEDSPADQTLIVQSQPVEVIYDAKTVNAVVEFFQSNKGLDLEQITSATLMKLEEIKERTATGLTHIIETRKVLDLRINLKPSYLVVPQTGFHHEKSDLLILDFGTFQLNSKDQGLQKTTNSSLEEIMDKAYDKFDVEIKNVQLLFARAEENWKKCRFQHPSTMHILQPMDIHVELAKAMVEKDIRMARFKVSGGLPLMHVRISDQKMKDVLYLMNSIPLPQKSSAQSPERQVSSIPIISGGTKGLLGTSLLLDTVESESDDEYFDAEDGEPQTCKSMKGSELKKAAEVPNEELINLLLKFEIKEVILEFTKQQKEEDTILVFNVTQLGTEATMRTFDLTAVSYLKKISLDYHEIEGSKKKPLHLISSSDKPGLDLLKVEYIKADKNGPSFQTAFGKTEQTVKVAFSSLNLLLQTQALVASINYLTTIIPSDDQSISVAKEVQISTEKQQKNSTLPKVIVSSRDSDIIGFRLFAKLNAFCVVVCNEKNNIAEIKIQGLDSSLSLQSRKQSLFARLENIIVTDVDPKTVHKKAVSIMGNEVFRFNLDLYPDATEGDLYTDMSKVDGVLSLNVGCIQIVYLHKFLMSLLNFLNNFQTAKESLSAATAQAAEKAATSVKDLAQRSFRVSINIDLKAPVIVVPQSSISTNAVVVDLGLIRVHNQFSLVSDEDYLNPPVIDRMDVQLTKLTLYRTVIQPGIYHPDIQLLHPVNLEFLVNRNLAASWYHKVPVVEIKGHLDSMNVSLNQEDLSLLFRILSENLCEGTEDLDKVKPRVQETGEIKEPLEISISQQDVHDSKNTLTTGVEEIRSVDIINMLLNFEIKEVVVTLMKKSEKKGRPLHELNVLQLGMEAKVKTYDMTAKAYLKKISMQCFDFTDSRGEPLHIINSSNVTDEPLLKMLLTKADSDGPEFKTIHDSTKQRLKVSFSSLDLVLHLEALLSFMDFLSSAAPFSEPSSSEKESELKPLVGESRSIAVKAVSSNISQKDVFDLKVTAELNAFNVFVCDQKCNIADIKIHGMDASISVKPKQTDVFARLKDIIVMNVDLQSIHKKIFILEFILLFGFEMFQLTLYPDATEGEAYADMSKVDGKLSFKVGCIQIVYVHKFFMSLLNFLNNFQTAKEALSTATVQAAERAASSMKDLAQKSFRLLMDINLKAPVIIIPQSSVSPNAVIADLGLIRVENKFSLVPMEHYSLPPVIDKMNIELTQLKLSRTILQASLPQNDIEILKPVNMLLSIQRNLAAAWYVQIPGMEIKGKLKPMQVALSEDDLTVLMKILLENLGEASSQPSPTQSVQETVRVRKVDVSSVPDHLKEQEDWTDSKLSMNQIVSLQFDFHFESLSIILYNNDINQESGVAFHNDSFQLGELRLHLMASSGKMFKDGSMNVSVKLKTCTLDDLREGIERATSRMIDRKNDQDNNSSMIDISYKQDKNGSQIDAVLDKLYVCASVEFLMTVADFFIKAVPQSPENVAKETQILPRQTATGKVKIEKDDSVRPNMTLKAMITDPEVVFVASLTKADAPALTASFQCSLSLSTSKLEQMMEASVRDLKVLACPFLREKRGKNITTVLQPCSLFMEKCTWASGKQNINIMVKEFIIKISPIILNTVLTIMAALSPKTKEDGSKDTSKEMENLWGIKSINDYNTWFLGVDTATEITESFKGIEHSLIEENCGVVVESIQVTLECGLGHRTVPLLLAESKFSGNIKNWTSLMAAAADVTLQVHYYNEIHAVWEPLIERVEGKRQWNLRLDVKKNPVQDKSLLPGDDFIPEPQMAIHISSGNTMNITISKSCLNVFNNLAKGFSEGTASTFDYSLKDRAPFTVKNAVGVPIKVKPNCNLRVMGFPEKSDIFDVDAGQNLELEYASMVPSSQGNLSILSRQESSFFTLTIVPHGYTEVANIPVARPGRQLYNVRNPNASHSDSVLVQIDATEGNKVITLRSPLQIKNHFSIAFIIYKFVKNVKLLERIGIARPEEEFHVPLDSYRCQLFIQPAGILEHQYKESTTYISWKEELHRSREVRCMLQCPSVEVSFLPLIVNTVALPDELSYICTHGEDWDVAYIIHLYPSLTLRNLLPYSLRYLLEGTAETHELAEGSTADVLHSRISGEIMELVLVKYQGKNWNGHFRIRDTLPEFFPVCFSSDSTEVTTVDLSVHVRRIGSRMVLSVFSPYWLINKTTRVLQYRSEDIHVKHPADFRDIILFSFKKKNIFTKNKVQLKISTSAWSSSFSLDTVGSYGCVKCPANNMEYLVGVSIKMSSFNLSRIVTLTPFCTIANKSSLELEVGEIASDGSMPTNKWNYIASSECLPFWPENLSGKLCVRVVGCEGSSKPFFYNRQDNGTLLSLEDLNGGILVDVNTAEHSTVITFSDYHEGSAPALIMNHTPWDILTYKQSGSPEEMVLLPRQARLFAWADPTGTRKLTWTYAANVGEHDLLKDGCGQFPYDANIQIHWVSFLDGRQRVLLFTDDVALVSKALQAEEMEQADYEITLSLHSLGLSLVNNESKQEVSYIGITSSGVVWEMKPKQKWKPFSQKQIILLEQSYQKHQISRDHGWIKLDNNFEVNFDKDPMEMRLPIRCPIKRDFLSGIQIEFKQSSHQRSLRARLYWLQVDNQLPGAMFPVVFHPVAPPKSIALDSEPKPFIDVSVITRFNEYSKVLQFKYFMVLIQEMALKIDQGFLGAIIALFTPTTDPEAERRRTKLIQQDIDALNAELMETSMTDMSILSFFEHFHISPVKLHLSLSLGSGGEESDKEKQEMFAVHSVNLLLKSIGATLTDVDDLIFKLAYYEIRYQFYKRDQLIWSVVRHYSEQFLKQMYVLVLGLDVLGNPFGLIRGLSEGVEALFYEPFQGAVQGPEEFAEGLVIGVRSLFGHTVGGAAGVVSRITGSVGKGLAAITMDKEYQQKRREELSRQPKDFGDSLARGGKGFLRGVVGGVTGIITKPVEGAKKEGAAGFFKGIGKGLVGAVARPTGGIVDMASSTFQGIQRAAESTEEVSSLRPPRLIHEDGIIRPYDRQESEGSDLLENHIKKLEGETYRYHCAIPGSKKTILMVTNRRVLCIKEVEILGLMCVDWQCPFEDFVFPPSVSENVLKISVKEQGLFHKKDSANQGCVRKVYLKDTATAERACNAIEDAQSTRQQQKLMKQSSVRLLRPQLPS</sequence>
<dbReference type="PANTHER" id="PTHR16166:SF125">
    <property type="entry name" value="INTERMEMBRANE LIPID TRANSFER PROTEIN VPS13C"/>
    <property type="match status" value="1"/>
</dbReference>
<dbReference type="Bgee" id="ENSGGOG00000016853">
    <property type="expression patterns" value="Expressed in cerebellum and 6 other cell types or tissues"/>
</dbReference>
<dbReference type="InterPro" id="IPR056747">
    <property type="entry name" value="VPS13-like_M"/>
</dbReference>
<keyword evidence="4" id="KW-0551">Lipid droplet</keyword>
<dbReference type="InterPro" id="IPR056748">
    <property type="entry name" value="VPS13-like_C"/>
</dbReference>
<dbReference type="InterPro" id="IPR009543">
    <property type="entry name" value="VPS13_VAB"/>
</dbReference>
<keyword evidence="5" id="KW-0445">Lipid transport</keyword>